<gene>
    <name evidence="1" type="ORF">B296_00034266</name>
</gene>
<protein>
    <submittedName>
        <fullName evidence="1">Uncharacterized protein</fullName>
    </submittedName>
</protein>
<dbReference type="Proteomes" id="UP000287651">
    <property type="component" value="Unassembled WGS sequence"/>
</dbReference>
<reference evidence="1 2" key="1">
    <citation type="journal article" date="2014" name="Agronomy (Basel)">
        <title>A Draft Genome Sequence for Ensete ventricosum, the Drought-Tolerant Tree Against Hunger.</title>
        <authorList>
            <person name="Harrison J."/>
            <person name="Moore K.A."/>
            <person name="Paszkiewicz K."/>
            <person name="Jones T."/>
            <person name="Grant M."/>
            <person name="Ambacheew D."/>
            <person name="Muzemil S."/>
            <person name="Studholme D.J."/>
        </authorList>
    </citation>
    <scope>NUCLEOTIDE SEQUENCE [LARGE SCALE GENOMIC DNA]</scope>
</reference>
<sequence length="78" mass="9197">MTLLPLFFPHCSIVGHTDVAFRFSHALLCSNRALLCLFFLFFPLSQPHLYRNHTLLNFFRHPLHLWHRYPSLAIASPH</sequence>
<evidence type="ECO:0000313" key="1">
    <source>
        <dbReference type="EMBL" id="RRT72711.1"/>
    </source>
</evidence>
<accession>A0A427A918</accession>
<dbReference type="EMBL" id="AMZH03003316">
    <property type="protein sequence ID" value="RRT72711.1"/>
    <property type="molecule type" value="Genomic_DNA"/>
</dbReference>
<name>A0A427A918_ENSVE</name>
<comment type="caution">
    <text evidence="1">The sequence shown here is derived from an EMBL/GenBank/DDBJ whole genome shotgun (WGS) entry which is preliminary data.</text>
</comment>
<dbReference type="AlphaFoldDB" id="A0A427A918"/>
<proteinExistence type="predicted"/>
<evidence type="ECO:0000313" key="2">
    <source>
        <dbReference type="Proteomes" id="UP000287651"/>
    </source>
</evidence>
<organism evidence="1 2">
    <name type="scientific">Ensete ventricosum</name>
    <name type="common">Abyssinian banana</name>
    <name type="synonym">Musa ensete</name>
    <dbReference type="NCBI Taxonomy" id="4639"/>
    <lineage>
        <taxon>Eukaryota</taxon>
        <taxon>Viridiplantae</taxon>
        <taxon>Streptophyta</taxon>
        <taxon>Embryophyta</taxon>
        <taxon>Tracheophyta</taxon>
        <taxon>Spermatophyta</taxon>
        <taxon>Magnoliopsida</taxon>
        <taxon>Liliopsida</taxon>
        <taxon>Zingiberales</taxon>
        <taxon>Musaceae</taxon>
        <taxon>Ensete</taxon>
    </lineage>
</organism>